<dbReference type="OrthoDB" id="10057959at2759"/>
<comment type="caution">
    <text evidence="1">The sequence shown here is derived from an EMBL/GenBank/DDBJ whole genome shotgun (WGS) entry which is preliminary data.</text>
</comment>
<gene>
    <name evidence="1" type="ORF">TNCT_550651</name>
</gene>
<organism evidence="1 2">
    <name type="scientific">Trichonephila clavata</name>
    <name type="common">Joro spider</name>
    <name type="synonym">Nephila clavata</name>
    <dbReference type="NCBI Taxonomy" id="2740835"/>
    <lineage>
        <taxon>Eukaryota</taxon>
        <taxon>Metazoa</taxon>
        <taxon>Ecdysozoa</taxon>
        <taxon>Arthropoda</taxon>
        <taxon>Chelicerata</taxon>
        <taxon>Arachnida</taxon>
        <taxon>Araneae</taxon>
        <taxon>Araneomorphae</taxon>
        <taxon>Entelegynae</taxon>
        <taxon>Araneoidea</taxon>
        <taxon>Nephilidae</taxon>
        <taxon>Trichonephila</taxon>
    </lineage>
</organism>
<protein>
    <submittedName>
        <fullName evidence="1">Uncharacterized protein</fullName>
    </submittedName>
</protein>
<accession>A0A8X6FUL7</accession>
<reference evidence="1" key="1">
    <citation type="submission" date="2020-07" db="EMBL/GenBank/DDBJ databases">
        <title>Multicomponent nature underlies the extraordinary mechanical properties of spider dragline silk.</title>
        <authorList>
            <person name="Kono N."/>
            <person name="Nakamura H."/>
            <person name="Mori M."/>
            <person name="Yoshida Y."/>
            <person name="Ohtoshi R."/>
            <person name="Malay A.D."/>
            <person name="Moran D.A.P."/>
            <person name="Tomita M."/>
            <person name="Numata K."/>
            <person name="Arakawa K."/>
        </authorList>
    </citation>
    <scope>NUCLEOTIDE SEQUENCE</scope>
</reference>
<proteinExistence type="predicted"/>
<dbReference type="Proteomes" id="UP000887116">
    <property type="component" value="Unassembled WGS sequence"/>
</dbReference>
<dbReference type="AlphaFoldDB" id="A0A8X6FUL7"/>
<evidence type="ECO:0000313" key="1">
    <source>
        <dbReference type="EMBL" id="GFQ89171.1"/>
    </source>
</evidence>
<sequence>MIIPVSSLRETDTINQFTGEQKEPEVNKFKNSTKAGIDTADQMCSTFSVSRNGLKQLKRKIFLRTLSHQLVIGQLAKRSLNTSGLLTQLQFHLKRFLSQKECRNSHSPYSESHKCGMCVAESGFRRITNCECKNCGEPICISHVNPLCHICYSTACSEDSS</sequence>
<keyword evidence="2" id="KW-1185">Reference proteome</keyword>
<evidence type="ECO:0000313" key="2">
    <source>
        <dbReference type="Proteomes" id="UP000887116"/>
    </source>
</evidence>
<dbReference type="EMBL" id="BMAO01033382">
    <property type="protein sequence ID" value="GFQ89171.1"/>
    <property type="molecule type" value="Genomic_DNA"/>
</dbReference>
<name>A0A8X6FUL7_TRICU</name>